<organism evidence="2 3">
    <name type="scientific">Streptomyces solicathayae</name>
    <dbReference type="NCBI Taxonomy" id="3081768"/>
    <lineage>
        <taxon>Bacteria</taxon>
        <taxon>Bacillati</taxon>
        <taxon>Actinomycetota</taxon>
        <taxon>Actinomycetes</taxon>
        <taxon>Kitasatosporales</taxon>
        <taxon>Streptomycetaceae</taxon>
        <taxon>Streptomyces</taxon>
    </lineage>
</organism>
<feature type="chain" id="PRO_5045820089" description="Secreted protein" evidence="1">
    <location>
        <begin position="22"/>
        <end position="114"/>
    </location>
</feature>
<keyword evidence="1" id="KW-0732">Signal</keyword>
<sequence>MQRRTTRLGALAAGAVTALLAGGTAQGSAYYVYHGSDFGYISTDHSYVRVCDREVDGFNVYSDYTRLSGATGRVEETGGYCRSGGSAGSAVYRLRTCENYPFAPDSCSGWKEHY</sequence>
<keyword evidence="3" id="KW-1185">Reference proteome</keyword>
<gene>
    <name evidence="2" type="ORF">R2D22_24265</name>
</gene>
<evidence type="ECO:0000256" key="1">
    <source>
        <dbReference type="SAM" id="SignalP"/>
    </source>
</evidence>
<feature type="signal peptide" evidence="1">
    <location>
        <begin position="1"/>
        <end position="21"/>
    </location>
</feature>
<evidence type="ECO:0000313" key="3">
    <source>
        <dbReference type="Proteomes" id="UP001301731"/>
    </source>
</evidence>
<evidence type="ECO:0000313" key="2">
    <source>
        <dbReference type="EMBL" id="WOX24324.1"/>
    </source>
</evidence>
<dbReference type="RefSeq" id="WP_318106775.1">
    <property type="nucleotide sequence ID" value="NZ_CP137573.1"/>
</dbReference>
<evidence type="ECO:0008006" key="4">
    <source>
        <dbReference type="Google" id="ProtNLM"/>
    </source>
</evidence>
<protein>
    <recommendedName>
        <fullName evidence="4">Secreted protein</fullName>
    </recommendedName>
</protein>
<proteinExistence type="predicted"/>
<name>A0ABZ0LXT7_9ACTN</name>
<reference evidence="2 3" key="1">
    <citation type="submission" date="2023-10" db="EMBL/GenBank/DDBJ databases">
        <title>The genome sequence of Streptomyces sp. HUAS YS2.</title>
        <authorList>
            <person name="Mo P."/>
        </authorList>
    </citation>
    <scope>NUCLEOTIDE SEQUENCE [LARGE SCALE GENOMIC DNA]</scope>
    <source>
        <strain evidence="2 3">HUAS YS2</strain>
    </source>
</reference>
<dbReference type="Proteomes" id="UP001301731">
    <property type="component" value="Chromosome"/>
</dbReference>
<accession>A0ABZ0LXT7</accession>
<dbReference type="EMBL" id="CP137573">
    <property type="protein sequence ID" value="WOX24324.1"/>
    <property type="molecule type" value="Genomic_DNA"/>
</dbReference>